<feature type="compositionally biased region" description="Polar residues" evidence="2">
    <location>
        <begin position="151"/>
        <end position="160"/>
    </location>
</feature>
<dbReference type="PANTHER" id="PTHR31251:SF110">
    <property type="entry name" value="SQUAMOSA PROMOTER-BINDING-LIKE PROTEIN 14"/>
    <property type="match status" value="1"/>
</dbReference>
<protein>
    <recommendedName>
        <fullName evidence="5">SBP-type domain-containing protein</fullName>
    </recommendedName>
</protein>
<evidence type="ECO:0000256" key="1">
    <source>
        <dbReference type="PROSITE-ProRule" id="PRU00023"/>
    </source>
</evidence>
<feature type="region of interest" description="Disordered" evidence="2">
    <location>
        <begin position="236"/>
        <end position="257"/>
    </location>
</feature>
<evidence type="ECO:0000256" key="2">
    <source>
        <dbReference type="SAM" id="MobiDB-lite"/>
    </source>
</evidence>
<dbReference type="InterPro" id="IPR002110">
    <property type="entry name" value="Ankyrin_rpt"/>
</dbReference>
<evidence type="ECO:0008006" key="5">
    <source>
        <dbReference type="Google" id="ProtNLM"/>
    </source>
</evidence>
<dbReference type="Pfam" id="PF26102">
    <property type="entry name" value="Ig_SPL7"/>
    <property type="match status" value="1"/>
</dbReference>
<dbReference type="InterPro" id="IPR036770">
    <property type="entry name" value="Ankyrin_rpt-contain_sf"/>
</dbReference>
<dbReference type="InterPro" id="IPR044817">
    <property type="entry name" value="SBP-like"/>
</dbReference>
<dbReference type="STRING" id="218851.A0A2G5C4T4"/>
<accession>A0A2G5C4T4</accession>
<dbReference type="GO" id="GO:0003677">
    <property type="term" value="F:DNA binding"/>
    <property type="evidence" value="ECO:0007669"/>
    <property type="project" value="InterPro"/>
</dbReference>
<evidence type="ECO:0000313" key="4">
    <source>
        <dbReference type="Proteomes" id="UP000230069"/>
    </source>
</evidence>
<feature type="repeat" description="ANK" evidence="1">
    <location>
        <begin position="621"/>
        <end position="642"/>
    </location>
</feature>
<keyword evidence="1" id="KW-0040">ANK repeat</keyword>
<dbReference type="SUPFAM" id="SSF48403">
    <property type="entry name" value="Ankyrin repeat"/>
    <property type="match status" value="1"/>
</dbReference>
<dbReference type="EMBL" id="KZ305112">
    <property type="protein sequence ID" value="PIA26308.1"/>
    <property type="molecule type" value="Genomic_DNA"/>
</dbReference>
<dbReference type="EMBL" id="KZ305112">
    <property type="protein sequence ID" value="PIA26307.1"/>
    <property type="molecule type" value="Genomic_DNA"/>
</dbReference>
<gene>
    <name evidence="3" type="ORF">AQUCO_09500046v1</name>
</gene>
<dbReference type="OrthoDB" id="514967at2759"/>
<dbReference type="AlphaFoldDB" id="A0A2G5C4T4"/>
<name>A0A2G5C4T4_AQUCA</name>
<evidence type="ECO:0000313" key="3">
    <source>
        <dbReference type="EMBL" id="PIA26308.1"/>
    </source>
</evidence>
<sequence length="792" mass="87419">MPDIDQAIHMPNKINSLTVAPNSTSRFPSTGGFDLNLVEQVPLEDPKFLNGNTSAASTTDSLAVDSAALVVSRPDTLTALSQRSSQDNVDDKIKVDCPDHEAGFSLQKRATPCSPSVKASNKQSQEACPTFPLQLFSSSPEGESPLKLESSRNYLSSCSSDPMEERSPSSSPPVVRRLFPLQAELENIKHGCVSVSGGDNGMIATSTANIWNSSYELHNSSSPKADNRLFCNVTSEPRYTSSSGSDHSPSSSNSDFQNRTGRIIFKLFDKDPSDLPATLKTQIYNWLSKSPSDMESFIRPGCVVLSIFIAMPVTTWAQLQKDLMRCVQSLVQDAVSDFWRNGDFLVQMDRQLASHRSGNIRICKAWRTLSTPELLSVSPLAIVSGQDTSLVLRGRKLTVPGTKICCTYMGKYMSKKVLGSADTVYEDTSIQSFDFLCGSPCVQGRCFIEVENGFKGNSFPIIIADANICGELRLLESELDNGARADDIVLEDEIQHFRRTKSREDALHYLNELGWLFQRKSLSRSYGLHFSLTRFRFLLLFSVERDWCALVKTLLDIFVESNAGGDGLSKESRDTLDGSHLLSRAVKRKCINMINLLIQYTHACQAGSLRYLFPPNKAGHDGITPLHLAACTRDAEHVVDALTNGAKEFGLACWTSQGDANGRSPYVYALMRNNHCYNKLVARKLADLECGQVSVSVGDSISLNDSVILTEHADRTTSQSLQRPQSCTRCSFVMTRHYYKMPGTRGSVYRPYVHSMLTIAAVCVCVCLFLRGSPDIGHVAPFKWENVHFGTI</sequence>
<dbReference type="PROSITE" id="PS50088">
    <property type="entry name" value="ANK_REPEAT"/>
    <property type="match status" value="1"/>
</dbReference>
<feature type="compositionally biased region" description="Low complexity" evidence="2">
    <location>
        <begin position="241"/>
        <end position="254"/>
    </location>
</feature>
<reference evidence="3 4" key="1">
    <citation type="submission" date="2017-09" db="EMBL/GenBank/DDBJ databases">
        <title>WGS assembly of Aquilegia coerulea Goldsmith.</title>
        <authorList>
            <person name="Hodges S."/>
            <person name="Kramer E."/>
            <person name="Nordborg M."/>
            <person name="Tomkins J."/>
            <person name="Borevitz J."/>
            <person name="Derieg N."/>
            <person name="Yan J."/>
            <person name="Mihaltcheva S."/>
            <person name="Hayes R.D."/>
            <person name="Rokhsar D."/>
        </authorList>
    </citation>
    <scope>NUCLEOTIDE SEQUENCE [LARGE SCALE GENOMIC DNA]</scope>
    <source>
        <strain evidence="4">cv. Goldsmith</strain>
    </source>
</reference>
<feature type="region of interest" description="Disordered" evidence="2">
    <location>
        <begin position="138"/>
        <end position="174"/>
    </location>
</feature>
<keyword evidence="4" id="KW-1185">Reference proteome</keyword>
<dbReference type="Gene3D" id="1.25.40.20">
    <property type="entry name" value="Ankyrin repeat-containing domain"/>
    <property type="match status" value="1"/>
</dbReference>
<dbReference type="Proteomes" id="UP000230069">
    <property type="component" value="Unassembled WGS sequence"/>
</dbReference>
<proteinExistence type="predicted"/>
<dbReference type="PANTHER" id="PTHR31251">
    <property type="entry name" value="SQUAMOSA PROMOTER-BINDING-LIKE PROTEIN 4"/>
    <property type="match status" value="1"/>
</dbReference>
<organism evidence="3 4">
    <name type="scientific">Aquilegia coerulea</name>
    <name type="common">Rocky mountain columbine</name>
    <dbReference type="NCBI Taxonomy" id="218851"/>
    <lineage>
        <taxon>Eukaryota</taxon>
        <taxon>Viridiplantae</taxon>
        <taxon>Streptophyta</taxon>
        <taxon>Embryophyta</taxon>
        <taxon>Tracheophyta</taxon>
        <taxon>Spermatophyta</taxon>
        <taxon>Magnoliopsida</taxon>
        <taxon>Ranunculales</taxon>
        <taxon>Ranunculaceae</taxon>
        <taxon>Thalictroideae</taxon>
        <taxon>Aquilegia</taxon>
    </lineage>
</organism>